<comment type="pathway">
    <text evidence="1">Lipid metabolism; butanoate metabolism.</text>
</comment>
<dbReference type="InterPro" id="IPR036291">
    <property type="entry name" value="NAD(P)-bd_dom_sf"/>
</dbReference>
<keyword evidence="7" id="KW-1185">Reference proteome</keyword>
<keyword evidence="3" id="KW-0560">Oxidoreductase</keyword>
<gene>
    <name evidence="6" type="ORF">O4U47_09325</name>
</gene>
<dbReference type="InterPro" id="IPR008927">
    <property type="entry name" value="6-PGluconate_DH-like_C_sf"/>
</dbReference>
<dbReference type="EMBL" id="JAQFWP010000013">
    <property type="protein sequence ID" value="MDA2804711.1"/>
    <property type="molecule type" value="Genomic_DNA"/>
</dbReference>
<comment type="similarity">
    <text evidence="2">Belongs to the 3-hydroxyacyl-CoA dehydrogenase family.</text>
</comment>
<comment type="caution">
    <text evidence="6">The sequence shown here is derived from an EMBL/GenBank/DDBJ whole genome shotgun (WGS) entry which is preliminary data.</text>
</comment>
<dbReference type="Pfam" id="PF00725">
    <property type="entry name" value="3HCDH"/>
    <property type="match status" value="1"/>
</dbReference>
<reference evidence="6" key="1">
    <citation type="submission" date="2023-01" db="EMBL/GenBank/DDBJ databases">
        <title>Draft genome sequence of Nocardiopsis sp. LSu2-4 isolated from halophytes.</title>
        <authorList>
            <person name="Duangmal K."/>
            <person name="Chantavorakit T."/>
        </authorList>
    </citation>
    <scope>NUCLEOTIDE SEQUENCE</scope>
    <source>
        <strain evidence="6">LSu2-4</strain>
    </source>
</reference>
<protein>
    <submittedName>
        <fullName evidence="6">3-hydroxyacyl-CoA dehydrogenase NAD-binding domain-containing protein</fullName>
    </submittedName>
</protein>
<evidence type="ECO:0000256" key="3">
    <source>
        <dbReference type="ARBA" id="ARBA00023002"/>
    </source>
</evidence>
<dbReference type="Proteomes" id="UP001165685">
    <property type="component" value="Unassembled WGS sequence"/>
</dbReference>
<evidence type="ECO:0000256" key="1">
    <source>
        <dbReference type="ARBA" id="ARBA00005086"/>
    </source>
</evidence>
<evidence type="ECO:0000259" key="5">
    <source>
        <dbReference type="Pfam" id="PF02737"/>
    </source>
</evidence>
<dbReference type="SUPFAM" id="SSF48179">
    <property type="entry name" value="6-phosphogluconate dehydrogenase C-terminal domain-like"/>
    <property type="match status" value="1"/>
</dbReference>
<dbReference type="PANTHER" id="PTHR48075">
    <property type="entry name" value="3-HYDROXYACYL-COA DEHYDROGENASE FAMILY PROTEIN"/>
    <property type="match status" value="1"/>
</dbReference>
<dbReference type="Gene3D" id="3.40.50.720">
    <property type="entry name" value="NAD(P)-binding Rossmann-like Domain"/>
    <property type="match status" value="1"/>
</dbReference>
<evidence type="ECO:0000256" key="2">
    <source>
        <dbReference type="ARBA" id="ARBA00009463"/>
    </source>
</evidence>
<dbReference type="InterPro" id="IPR006176">
    <property type="entry name" value="3-OHacyl-CoA_DH_NAD-bd"/>
</dbReference>
<feature type="domain" description="3-hydroxyacyl-CoA dehydrogenase NAD binding" evidence="5">
    <location>
        <begin position="25"/>
        <end position="203"/>
    </location>
</feature>
<dbReference type="RefSeq" id="WP_270677280.1">
    <property type="nucleotide sequence ID" value="NZ_JAQFWP010000013.1"/>
</dbReference>
<dbReference type="Pfam" id="PF02737">
    <property type="entry name" value="3HCDH_N"/>
    <property type="match status" value="1"/>
</dbReference>
<evidence type="ECO:0000259" key="4">
    <source>
        <dbReference type="Pfam" id="PF00725"/>
    </source>
</evidence>
<dbReference type="SUPFAM" id="SSF51735">
    <property type="entry name" value="NAD(P)-binding Rossmann-fold domains"/>
    <property type="match status" value="1"/>
</dbReference>
<sequence>MSFTGNIGNAQGRNGHGGGGASGHVVLIGGGVIGKGWAVQLLAHGHRVVLADPAVGADEVARQVERSRLAVEGLGGDLRGWESRMDVVAGTGTGLESALDGAVWVQESGPEDPGFKSRLAAWLDERLPAEVVIASSTSGTMPSTLAAACTRAPGRVVVGHPFHPVPVIPLVEVVGNAHTTDDVAERACGFYRSLGKRPVRVRREVPGHLANRLQAALWREAYSLVERGVATVADVDAAVAHGPGLRWAAVGPLLGQHLGGGPGGMAHTLEHLGPPAQEWMDDLRDARLSPELVSLLVDGVDEEVGEREADELSAARDALLVRLLQDKRDVGRSLP</sequence>
<dbReference type="InterPro" id="IPR013328">
    <property type="entry name" value="6PGD_dom2"/>
</dbReference>
<dbReference type="PANTHER" id="PTHR48075:SF5">
    <property type="entry name" value="3-HYDROXYBUTYRYL-COA DEHYDROGENASE"/>
    <property type="match status" value="1"/>
</dbReference>
<evidence type="ECO:0000313" key="7">
    <source>
        <dbReference type="Proteomes" id="UP001165685"/>
    </source>
</evidence>
<proteinExistence type="inferred from homology"/>
<dbReference type="InterPro" id="IPR006108">
    <property type="entry name" value="3HC_DH_C"/>
</dbReference>
<dbReference type="Gene3D" id="1.10.1040.10">
    <property type="entry name" value="N-(1-d-carboxylethyl)-l-norvaline Dehydrogenase, domain 2"/>
    <property type="match status" value="1"/>
</dbReference>
<name>A0ABT4TJZ6_9ACTN</name>
<accession>A0ABT4TJZ6</accession>
<organism evidence="6 7">
    <name type="scientific">Nocardiopsis suaedae</name>
    <dbReference type="NCBI Taxonomy" id="3018444"/>
    <lineage>
        <taxon>Bacteria</taxon>
        <taxon>Bacillati</taxon>
        <taxon>Actinomycetota</taxon>
        <taxon>Actinomycetes</taxon>
        <taxon>Streptosporangiales</taxon>
        <taxon>Nocardiopsidaceae</taxon>
        <taxon>Nocardiopsis</taxon>
    </lineage>
</organism>
<evidence type="ECO:0000313" key="6">
    <source>
        <dbReference type="EMBL" id="MDA2804711.1"/>
    </source>
</evidence>
<feature type="domain" description="3-hydroxyacyl-CoA dehydrogenase C-terminal" evidence="4">
    <location>
        <begin position="207"/>
        <end position="286"/>
    </location>
</feature>